<accession>A0A2P5P7W8</accession>
<protein>
    <submittedName>
        <fullName evidence="1">YtxH domain-containing protein</fullName>
    </submittedName>
</protein>
<evidence type="ECO:0000313" key="1">
    <source>
        <dbReference type="EMBL" id="PPD58391.1"/>
    </source>
</evidence>
<dbReference type="EMBL" id="JQAN02000008">
    <property type="protein sequence ID" value="PPD58391.1"/>
    <property type="molecule type" value="Genomic_DNA"/>
</dbReference>
<evidence type="ECO:0000313" key="2">
    <source>
        <dbReference type="Proteomes" id="UP000235653"/>
    </source>
</evidence>
<organism evidence="1 2">
    <name type="scientific">Dehalogenimonas etheniformans</name>
    <dbReference type="NCBI Taxonomy" id="1536648"/>
    <lineage>
        <taxon>Bacteria</taxon>
        <taxon>Bacillati</taxon>
        <taxon>Chloroflexota</taxon>
        <taxon>Dehalococcoidia</taxon>
        <taxon>Dehalococcoidales</taxon>
        <taxon>Dehalococcoidaceae</taxon>
        <taxon>Dehalogenimonas</taxon>
    </lineage>
</organism>
<comment type="caution">
    <text evidence="1">The sequence shown here is derived from an EMBL/GenBank/DDBJ whole genome shotgun (WGS) entry which is preliminary data.</text>
</comment>
<dbReference type="Proteomes" id="UP000235653">
    <property type="component" value="Unassembled WGS sequence"/>
</dbReference>
<keyword evidence="2" id="KW-1185">Reference proteome</keyword>
<dbReference type="AlphaFoldDB" id="A0A2P5P7W8"/>
<reference evidence="1 2" key="1">
    <citation type="journal article" date="2017" name="ISME J.">
        <title>Grape pomace compost harbors organohalide-respiring Dehalogenimonas species with novel reductive dehalogenase genes.</title>
        <authorList>
            <person name="Yang Y."/>
            <person name="Higgins S.A."/>
            <person name="Yan J."/>
            <person name="Simsir B."/>
            <person name="Chourey K."/>
            <person name="Iyer R."/>
            <person name="Hettich R.L."/>
            <person name="Baldwin B."/>
            <person name="Ogles D.M."/>
            <person name="Loffler F.E."/>
        </authorList>
    </citation>
    <scope>NUCLEOTIDE SEQUENCE [LARGE SCALE GENOMIC DNA]</scope>
    <source>
        <strain evidence="1 2">GP</strain>
    </source>
</reference>
<sequence length="99" mass="11399">MLDSILWILIGIALAVTTYLLFRLKRKRAKEKYERARQEQANGLARRVYHRDFNELSEEAQRSIMAYIQHPSQTRGGGGNSGYSLNNDPFEKPNSSHSM</sequence>
<gene>
    <name evidence="1" type="ORF">JP09_004610</name>
</gene>
<proteinExistence type="predicted"/>
<dbReference type="RefSeq" id="WP_102331804.1">
    <property type="nucleotide sequence ID" value="NZ_CP058566.2"/>
</dbReference>
<name>A0A2P5P7W8_9CHLR</name>